<name>A0A1G9E2L7_9GAMM</name>
<dbReference type="InterPro" id="IPR007684">
    <property type="entry name" value="Znf_Ogr/Delta"/>
</dbReference>
<dbReference type="AlphaFoldDB" id="A0A1G9E2L7"/>
<dbReference type="EMBL" id="FNES01000024">
    <property type="protein sequence ID" value="SDK70382.1"/>
    <property type="molecule type" value="Genomic_DNA"/>
</dbReference>
<evidence type="ECO:0000313" key="2">
    <source>
        <dbReference type="EMBL" id="SDK70382.1"/>
    </source>
</evidence>
<dbReference type="Proteomes" id="UP000198525">
    <property type="component" value="Unassembled WGS sequence"/>
</dbReference>
<accession>A0A1G9E2L7</accession>
<protein>
    <submittedName>
        <fullName evidence="2">Ogr/Delta-like zinc finger</fullName>
    </submittedName>
</protein>
<evidence type="ECO:0000313" key="3">
    <source>
        <dbReference type="Proteomes" id="UP000198525"/>
    </source>
</evidence>
<feature type="domain" description="Zinc finger Ogr/Delta-type" evidence="1">
    <location>
        <begin position="5"/>
        <end position="47"/>
    </location>
</feature>
<reference evidence="2 3" key="1">
    <citation type="submission" date="2016-10" db="EMBL/GenBank/DDBJ databases">
        <authorList>
            <person name="de Groot N.N."/>
        </authorList>
    </citation>
    <scope>NUCLEOTIDE SEQUENCE [LARGE SCALE GENOMIC DNA]</scope>
    <source>
        <strain evidence="2 3">CGMCC 1.6133</strain>
    </source>
</reference>
<keyword evidence="3" id="KW-1185">Reference proteome</keyword>
<dbReference type="RefSeq" id="WP_281182977.1">
    <property type="nucleotide sequence ID" value="NZ_FNES01000024.1"/>
</dbReference>
<dbReference type="STRING" id="376427.SAMN04487954_1248"/>
<sequence length="79" mass="9007">MRIACPHCHERAMTRTSKRPVPVFYEVYAQCTNPRCGWGGKIQVEFVTTTSPSRLPNPDVNIPVEPASRRLLLEQLAER</sequence>
<proteinExistence type="predicted"/>
<gene>
    <name evidence="2" type="ORF">SAMN04487954_1248</name>
</gene>
<dbReference type="Pfam" id="PF04606">
    <property type="entry name" value="Ogr_Delta"/>
    <property type="match status" value="1"/>
</dbReference>
<evidence type="ECO:0000259" key="1">
    <source>
        <dbReference type="Pfam" id="PF04606"/>
    </source>
</evidence>
<organism evidence="2 3">
    <name type="scientific">Billgrantia gudaonensis</name>
    <dbReference type="NCBI Taxonomy" id="376427"/>
    <lineage>
        <taxon>Bacteria</taxon>
        <taxon>Pseudomonadati</taxon>
        <taxon>Pseudomonadota</taxon>
        <taxon>Gammaproteobacteria</taxon>
        <taxon>Oceanospirillales</taxon>
        <taxon>Halomonadaceae</taxon>
        <taxon>Billgrantia</taxon>
    </lineage>
</organism>